<name>D8LJL6_ECTSI</name>
<feature type="compositionally biased region" description="Low complexity" evidence="1">
    <location>
        <begin position="74"/>
        <end position="92"/>
    </location>
</feature>
<dbReference type="Proteomes" id="UP000002630">
    <property type="component" value="Linkage Group LG12"/>
</dbReference>
<proteinExistence type="predicted"/>
<dbReference type="EMBL" id="FN648442">
    <property type="protein sequence ID" value="CBN77043.1"/>
    <property type="molecule type" value="Genomic_DNA"/>
</dbReference>
<accession>D8LJL6</accession>
<evidence type="ECO:0000313" key="2">
    <source>
        <dbReference type="EMBL" id="CBN77043.1"/>
    </source>
</evidence>
<evidence type="ECO:0000256" key="1">
    <source>
        <dbReference type="SAM" id="MobiDB-lite"/>
    </source>
</evidence>
<gene>
    <name evidence="2" type="ORF">Esi_0026_0095</name>
</gene>
<dbReference type="EMBL" id="FN649737">
    <property type="protein sequence ID" value="CBN77043.1"/>
    <property type="molecule type" value="Genomic_DNA"/>
</dbReference>
<feature type="compositionally biased region" description="Basic and acidic residues" evidence="1">
    <location>
        <begin position="93"/>
        <end position="134"/>
    </location>
</feature>
<reference evidence="2 3" key="1">
    <citation type="journal article" date="2010" name="Nature">
        <title>The Ectocarpus genome and the independent evolution of multicellularity in brown algae.</title>
        <authorList>
            <person name="Cock J.M."/>
            <person name="Sterck L."/>
            <person name="Rouze P."/>
            <person name="Scornet D."/>
            <person name="Allen A.E."/>
            <person name="Amoutzias G."/>
            <person name="Anthouard V."/>
            <person name="Artiguenave F."/>
            <person name="Aury J.M."/>
            <person name="Badger J.H."/>
            <person name="Beszteri B."/>
            <person name="Billiau K."/>
            <person name="Bonnet E."/>
            <person name="Bothwell J.H."/>
            <person name="Bowler C."/>
            <person name="Boyen C."/>
            <person name="Brownlee C."/>
            <person name="Carrano C.J."/>
            <person name="Charrier B."/>
            <person name="Cho G.Y."/>
            <person name="Coelho S.M."/>
            <person name="Collen J."/>
            <person name="Corre E."/>
            <person name="Da Silva C."/>
            <person name="Delage L."/>
            <person name="Delaroque N."/>
            <person name="Dittami S.M."/>
            <person name="Doulbeau S."/>
            <person name="Elias M."/>
            <person name="Farnham G."/>
            <person name="Gachon C.M."/>
            <person name="Gschloessl B."/>
            <person name="Heesch S."/>
            <person name="Jabbari K."/>
            <person name="Jubin C."/>
            <person name="Kawai H."/>
            <person name="Kimura K."/>
            <person name="Kloareg B."/>
            <person name="Kupper F.C."/>
            <person name="Lang D."/>
            <person name="Le Bail A."/>
            <person name="Leblanc C."/>
            <person name="Lerouge P."/>
            <person name="Lohr M."/>
            <person name="Lopez P.J."/>
            <person name="Martens C."/>
            <person name="Maumus F."/>
            <person name="Michel G."/>
            <person name="Miranda-Saavedra D."/>
            <person name="Morales J."/>
            <person name="Moreau H."/>
            <person name="Motomura T."/>
            <person name="Nagasato C."/>
            <person name="Napoli C.A."/>
            <person name="Nelson D.R."/>
            <person name="Nyvall-Collen P."/>
            <person name="Peters A.F."/>
            <person name="Pommier C."/>
            <person name="Potin P."/>
            <person name="Poulain J."/>
            <person name="Quesneville H."/>
            <person name="Read B."/>
            <person name="Rensing S.A."/>
            <person name="Ritter A."/>
            <person name="Rousvoal S."/>
            <person name="Samanta M."/>
            <person name="Samson G."/>
            <person name="Schroeder D.C."/>
            <person name="Segurens B."/>
            <person name="Strittmatter M."/>
            <person name="Tonon T."/>
            <person name="Tregear J.W."/>
            <person name="Valentin K."/>
            <person name="von Dassow P."/>
            <person name="Yamagishi T."/>
            <person name="Van de Peer Y."/>
            <person name="Wincker P."/>
        </authorList>
    </citation>
    <scope>NUCLEOTIDE SEQUENCE [LARGE SCALE GENOMIC DNA]</scope>
    <source>
        <strain evidence="3">Ec32 / CCAP1310/4</strain>
    </source>
</reference>
<feature type="region of interest" description="Disordered" evidence="1">
    <location>
        <begin position="48"/>
        <end position="134"/>
    </location>
</feature>
<feature type="compositionally biased region" description="Low complexity" evidence="1">
    <location>
        <begin position="270"/>
        <end position="285"/>
    </location>
</feature>
<dbReference type="InParanoid" id="D8LJL6"/>
<feature type="compositionally biased region" description="Basic and acidic residues" evidence="1">
    <location>
        <begin position="48"/>
        <end position="58"/>
    </location>
</feature>
<feature type="compositionally biased region" description="Low complexity" evidence="1">
    <location>
        <begin position="21"/>
        <end position="32"/>
    </location>
</feature>
<feature type="region of interest" description="Disordered" evidence="1">
    <location>
        <begin position="1"/>
        <end position="35"/>
    </location>
</feature>
<sequence length="331" mass="35791">MMAGSGEFDGTPVSSSPRVLSAQRSADDASSAMQVAEREVLQAKIEMSRSEVEGKAAAEAEAAAQEATREAEADVAAAEEARIAAQTEAETASAERAEQTMRALREAEDAAHAAAEEAERRRFEEEASARAARQAETEARKALWRAEEAQKMKEQAGSKALEEAAAVRRIAQEEAELARRQATAVRMENARAYLTARLLSDEGVRLLKHGRNGKSMHRTLRCPDQECGTLTWGKTLHDLRLMQETLQSLTTRGQVSSVARKRAERPWIEASASSSPAGPSTSLSPQRTNANKWCSASRPCWLPNEGDPCFVDVSLMKILARRPAGGDGGCG</sequence>
<protein>
    <submittedName>
        <fullName evidence="2">Uncharacterized protein</fullName>
    </submittedName>
</protein>
<feature type="region of interest" description="Disordered" evidence="1">
    <location>
        <begin position="265"/>
        <end position="288"/>
    </location>
</feature>
<dbReference type="OrthoDB" id="10498828at2759"/>
<dbReference type="AlphaFoldDB" id="D8LJL6"/>
<keyword evidence="3" id="KW-1185">Reference proteome</keyword>
<evidence type="ECO:0000313" key="3">
    <source>
        <dbReference type="Proteomes" id="UP000002630"/>
    </source>
</evidence>
<organism evidence="2 3">
    <name type="scientific">Ectocarpus siliculosus</name>
    <name type="common">Brown alga</name>
    <name type="synonym">Conferva siliculosa</name>
    <dbReference type="NCBI Taxonomy" id="2880"/>
    <lineage>
        <taxon>Eukaryota</taxon>
        <taxon>Sar</taxon>
        <taxon>Stramenopiles</taxon>
        <taxon>Ochrophyta</taxon>
        <taxon>PX clade</taxon>
        <taxon>Phaeophyceae</taxon>
        <taxon>Ectocarpales</taxon>
        <taxon>Ectocarpaceae</taxon>
        <taxon>Ectocarpus</taxon>
    </lineage>
</organism>